<dbReference type="Proteomes" id="UP001295684">
    <property type="component" value="Unassembled WGS sequence"/>
</dbReference>
<evidence type="ECO:0000313" key="1">
    <source>
        <dbReference type="EMBL" id="CAI2365842.1"/>
    </source>
</evidence>
<proteinExistence type="predicted"/>
<sequence length="67" mass="8085">MLEHLSEKEHCLVLHIYFLQVPELLVISESFYCEYSIALNNRIRKQTRWPLEYCEYCLTLMLCQISS</sequence>
<accession>A0AAD1UEK3</accession>
<evidence type="ECO:0000313" key="2">
    <source>
        <dbReference type="Proteomes" id="UP001295684"/>
    </source>
</evidence>
<organism evidence="1 2">
    <name type="scientific">Euplotes crassus</name>
    <dbReference type="NCBI Taxonomy" id="5936"/>
    <lineage>
        <taxon>Eukaryota</taxon>
        <taxon>Sar</taxon>
        <taxon>Alveolata</taxon>
        <taxon>Ciliophora</taxon>
        <taxon>Intramacronucleata</taxon>
        <taxon>Spirotrichea</taxon>
        <taxon>Hypotrichia</taxon>
        <taxon>Euplotida</taxon>
        <taxon>Euplotidae</taxon>
        <taxon>Moneuplotes</taxon>
    </lineage>
</organism>
<comment type="caution">
    <text evidence="1">The sequence shown here is derived from an EMBL/GenBank/DDBJ whole genome shotgun (WGS) entry which is preliminary data.</text>
</comment>
<dbReference type="AlphaFoldDB" id="A0AAD1UEK3"/>
<gene>
    <name evidence="1" type="ORF">ECRASSUSDP1_LOCUS7122</name>
</gene>
<keyword evidence="2" id="KW-1185">Reference proteome</keyword>
<dbReference type="EMBL" id="CAMPGE010006926">
    <property type="protein sequence ID" value="CAI2365842.1"/>
    <property type="molecule type" value="Genomic_DNA"/>
</dbReference>
<name>A0AAD1UEK3_EUPCR</name>
<reference evidence="1" key="1">
    <citation type="submission" date="2023-07" db="EMBL/GenBank/DDBJ databases">
        <authorList>
            <consortium name="AG Swart"/>
            <person name="Singh M."/>
            <person name="Singh A."/>
            <person name="Seah K."/>
            <person name="Emmerich C."/>
        </authorList>
    </citation>
    <scope>NUCLEOTIDE SEQUENCE</scope>
    <source>
        <strain evidence="1">DP1</strain>
    </source>
</reference>
<protein>
    <submittedName>
        <fullName evidence="1">Uncharacterized protein</fullName>
    </submittedName>
</protein>